<accession>A0A0E9TBX8</accession>
<reference evidence="1" key="2">
    <citation type="journal article" date="2015" name="Fish Shellfish Immunol.">
        <title>Early steps in the European eel (Anguilla anguilla)-Vibrio vulnificus interaction in the gills: Role of the RtxA13 toxin.</title>
        <authorList>
            <person name="Callol A."/>
            <person name="Pajuelo D."/>
            <person name="Ebbesson L."/>
            <person name="Teles M."/>
            <person name="MacKenzie S."/>
            <person name="Amaro C."/>
        </authorList>
    </citation>
    <scope>NUCLEOTIDE SEQUENCE</scope>
</reference>
<name>A0A0E9TBX8_ANGAN</name>
<sequence length="20" mass="2189">MVRILQSSIVEVFLSLPGSL</sequence>
<reference evidence="1" key="1">
    <citation type="submission" date="2014-11" db="EMBL/GenBank/DDBJ databases">
        <authorList>
            <person name="Amaro Gonzalez C."/>
        </authorList>
    </citation>
    <scope>NUCLEOTIDE SEQUENCE</scope>
</reference>
<proteinExistence type="predicted"/>
<dbReference type="AlphaFoldDB" id="A0A0E9TBX8"/>
<dbReference type="EMBL" id="GBXM01057650">
    <property type="protein sequence ID" value="JAH50927.1"/>
    <property type="molecule type" value="Transcribed_RNA"/>
</dbReference>
<protein>
    <submittedName>
        <fullName evidence="1">Uncharacterized protein</fullName>
    </submittedName>
</protein>
<evidence type="ECO:0000313" key="1">
    <source>
        <dbReference type="EMBL" id="JAH50927.1"/>
    </source>
</evidence>
<organism evidence="1">
    <name type="scientific">Anguilla anguilla</name>
    <name type="common">European freshwater eel</name>
    <name type="synonym">Muraena anguilla</name>
    <dbReference type="NCBI Taxonomy" id="7936"/>
    <lineage>
        <taxon>Eukaryota</taxon>
        <taxon>Metazoa</taxon>
        <taxon>Chordata</taxon>
        <taxon>Craniata</taxon>
        <taxon>Vertebrata</taxon>
        <taxon>Euteleostomi</taxon>
        <taxon>Actinopterygii</taxon>
        <taxon>Neopterygii</taxon>
        <taxon>Teleostei</taxon>
        <taxon>Anguilliformes</taxon>
        <taxon>Anguillidae</taxon>
        <taxon>Anguilla</taxon>
    </lineage>
</organism>